<dbReference type="Proteomes" id="UP001168821">
    <property type="component" value="Unassembled WGS sequence"/>
</dbReference>
<evidence type="ECO:0000313" key="1">
    <source>
        <dbReference type="EMBL" id="KAJ3647011.1"/>
    </source>
</evidence>
<dbReference type="EMBL" id="JALNTZ010000007">
    <property type="protein sequence ID" value="KAJ3647011.1"/>
    <property type="molecule type" value="Genomic_DNA"/>
</dbReference>
<evidence type="ECO:0000313" key="2">
    <source>
        <dbReference type="Proteomes" id="UP001168821"/>
    </source>
</evidence>
<keyword evidence="2" id="KW-1185">Reference proteome</keyword>
<protein>
    <submittedName>
        <fullName evidence="1">Uncharacterized protein</fullName>
    </submittedName>
</protein>
<comment type="caution">
    <text evidence="1">The sequence shown here is derived from an EMBL/GenBank/DDBJ whole genome shotgun (WGS) entry which is preliminary data.</text>
</comment>
<proteinExistence type="predicted"/>
<name>A0AA38I0G3_9CUCU</name>
<gene>
    <name evidence="1" type="ORF">Zmor_024562</name>
</gene>
<sequence length="116" mass="13621">MPGKYSLAPVKLKGYRCKIQNDARLFSARSLSLFMFAYYGYEQYALDLLFLNGSLGLFGVLTDETTVFPHNRTVKRRVVYNWLPNYKSDAMCKTRRRQHSIELFRKVTAFKHRVIS</sequence>
<dbReference type="AlphaFoldDB" id="A0AA38I0G3"/>
<accession>A0AA38I0G3</accession>
<organism evidence="1 2">
    <name type="scientific">Zophobas morio</name>
    <dbReference type="NCBI Taxonomy" id="2755281"/>
    <lineage>
        <taxon>Eukaryota</taxon>
        <taxon>Metazoa</taxon>
        <taxon>Ecdysozoa</taxon>
        <taxon>Arthropoda</taxon>
        <taxon>Hexapoda</taxon>
        <taxon>Insecta</taxon>
        <taxon>Pterygota</taxon>
        <taxon>Neoptera</taxon>
        <taxon>Endopterygota</taxon>
        <taxon>Coleoptera</taxon>
        <taxon>Polyphaga</taxon>
        <taxon>Cucujiformia</taxon>
        <taxon>Tenebrionidae</taxon>
        <taxon>Zophobas</taxon>
    </lineage>
</organism>
<reference evidence="1" key="1">
    <citation type="journal article" date="2023" name="G3 (Bethesda)">
        <title>Whole genome assemblies of Zophobas morio and Tenebrio molitor.</title>
        <authorList>
            <person name="Kaur S."/>
            <person name="Stinson S.A."/>
            <person name="diCenzo G.C."/>
        </authorList>
    </citation>
    <scope>NUCLEOTIDE SEQUENCE</scope>
    <source>
        <strain evidence="1">QUZm001</strain>
    </source>
</reference>